<reference evidence="3 4" key="1">
    <citation type="submission" date="2022-08" db="EMBL/GenBank/DDBJ databases">
        <title>Bacterial and archaeal communities from various locations to study Microbial Dark Matter (Phase II).</title>
        <authorList>
            <person name="Stepanauskas R."/>
        </authorList>
    </citation>
    <scope>NUCLEOTIDE SEQUENCE [LARGE SCALE GENOMIC DNA]</scope>
    <source>
        <strain evidence="3 4">PD1</strain>
    </source>
</reference>
<comment type="caution">
    <text evidence="3">The sequence shown here is derived from an EMBL/GenBank/DDBJ whole genome shotgun (WGS) entry which is preliminary data.</text>
</comment>
<keyword evidence="1" id="KW-0560">Oxidoreductase</keyword>
<dbReference type="InterPro" id="IPR036291">
    <property type="entry name" value="NAD(P)-bd_dom_sf"/>
</dbReference>
<dbReference type="InterPro" id="IPR051267">
    <property type="entry name" value="STEAP_metalloreductase"/>
</dbReference>
<dbReference type="Gene3D" id="3.40.50.720">
    <property type="entry name" value="NAD(P)-binding Rossmann-like Domain"/>
    <property type="match status" value="1"/>
</dbReference>
<sequence>MKISILGGTGRMGKGLAKAWARHGHEIFIGSRDPERAKQVAEQIAQETGGKLHGVDLTTAAHEGEVVVLSLPYTACADLLRRLSSELMGKIIVDITNPFGAVLEKQTSGVEENAKALGVPARWVAAFKTNWWTTLDKPVNKDGIVRDCFYCGDDQEAKEIVAQLIREVGFRPVDCGPLKAARTLDLMVPLMIELDRRLGANASLSWKLLD</sequence>
<dbReference type="InterPro" id="IPR028939">
    <property type="entry name" value="P5C_Rdtase_cat_N"/>
</dbReference>
<proteinExistence type="predicted"/>
<organism evidence="3 4">
    <name type="scientific">Candidatus Fervidibacter sacchari</name>
    <dbReference type="NCBI Taxonomy" id="1448929"/>
    <lineage>
        <taxon>Bacteria</taxon>
        <taxon>Candidatus Fervidibacterota</taxon>
        <taxon>Candidatus Fervidibacter</taxon>
    </lineage>
</organism>
<dbReference type="PANTHER" id="PTHR14239">
    <property type="entry name" value="DUDULIN-RELATED"/>
    <property type="match status" value="1"/>
</dbReference>
<dbReference type="Proteomes" id="UP001204798">
    <property type="component" value="Unassembled WGS sequence"/>
</dbReference>
<name>A0ABT2EP44_9BACT</name>
<evidence type="ECO:0000256" key="1">
    <source>
        <dbReference type="ARBA" id="ARBA00023002"/>
    </source>
</evidence>
<evidence type="ECO:0000313" key="3">
    <source>
        <dbReference type="EMBL" id="MCS3919729.1"/>
    </source>
</evidence>
<protein>
    <submittedName>
        <fullName evidence="3">NADPH-dependent F420 reductase</fullName>
    </submittedName>
</protein>
<dbReference type="EMBL" id="JANUCP010000004">
    <property type="protein sequence ID" value="MCS3919729.1"/>
    <property type="molecule type" value="Genomic_DNA"/>
</dbReference>
<dbReference type="PANTHER" id="PTHR14239:SF10">
    <property type="entry name" value="REDUCTASE"/>
    <property type="match status" value="1"/>
</dbReference>
<accession>A0ABT2EP44</accession>
<evidence type="ECO:0000259" key="2">
    <source>
        <dbReference type="Pfam" id="PF03807"/>
    </source>
</evidence>
<dbReference type="Pfam" id="PF03807">
    <property type="entry name" value="F420_oxidored"/>
    <property type="match status" value="1"/>
</dbReference>
<gene>
    <name evidence="3" type="ORF">M2350_002146</name>
</gene>
<dbReference type="SUPFAM" id="SSF51735">
    <property type="entry name" value="NAD(P)-binding Rossmann-fold domains"/>
    <property type="match status" value="1"/>
</dbReference>
<evidence type="ECO:0000313" key="4">
    <source>
        <dbReference type="Proteomes" id="UP001204798"/>
    </source>
</evidence>
<feature type="domain" description="Pyrroline-5-carboxylate reductase catalytic N-terminal" evidence="2">
    <location>
        <begin position="2"/>
        <end position="98"/>
    </location>
</feature>
<keyword evidence="4" id="KW-1185">Reference proteome</keyword>